<accession>A0A0G1N448</accession>
<comment type="caution">
    <text evidence="2">The sequence shown here is derived from an EMBL/GenBank/DDBJ whole genome shotgun (WGS) entry which is preliminary data.</text>
</comment>
<proteinExistence type="predicted"/>
<name>A0A0G1N448_9BACT</name>
<evidence type="ECO:0000313" key="2">
    <source>
        <dbReference type="EMBL" id="KKT78984.1"/>
    </source>
</evidence>
<protein>
    <recommendedName>
        <fullName evidence="4">Glucose/sorbosone dehydrogenase</fullName>
    </recommendedName>
</protein>
<dbReference type="EMBL" id="LCJM01000008">
    <property type="protein sequence ID" value="KKT78984.1"/>
    <property type="molecule type" value="Genomic_DNA"/>
</dbReference>
<evidence type="ECO:0000313" key="3">
    <source>
        <dbReference type="Proteomes" id="UP000034889"/>
    </source>
</evidence>
<gene>
    <name evidence="2" type="ORF">UW74_C0008G0008</name>
</gene>
<organism evidence="2 3">
    <name type="scientific">Candidatus Giovannonibacteria bacterium GW2011_GWC2_44_8</name>
    <dbReference type="NCBI Taxonomy" id="1618657"/>
    <lineage>
        <taxon>Bacteria</taxon>
        <taxon>Candidatus Giovannoniibacteriota</taxon>
    </lineage>
</organism>
<evidence type="ECO:0008006" key="4">
    <source>
        <dbReference type="Google" id="ProtNLM"/>
    </source>
</evidence>
<feature type="transmembrane region" description="Helical" evidence="1">
    <location>
        <begin position="12"/>
        <end position="32"/>
    </location>
</feature>
<keyword evidence="1" id="KW-0812">Transmembrane</keyword>
<reference evidence="2 3" key="1">
    <citation type="journal article" date="2015" name="Nature">
        <title>rRNA introns, odd ribosomes, and small enigmatic genomes across a large radiation of phyla.</title>
        <authorList>
            <person name="Brown C.T."/>
            <person name="Hug L.A."/>
            <person name="Thomas B.C."/>
            <person name="Sharon I."/>
            <person name="Castelle C.J."/>
            <person name="Singh A."/>
            <person name="Wilkins M.J."/>
            <person name="Williams K.H."/>
            <person name="Banfield J.F."/>
        </authorList>
    </citation>
    <scope>NUCLEOTIDE SEQUENCE [LARGE SCALE GENOMIC DNA]</scope>
</reference>
<keyword evidence="1" id="KW-0472">Membrane</keyword>
<dbReference type="AlphaFoldDB" id="A0A0G1N448"/>
<keyword evidence="1" id="KW-1133">Transmembrane helix</keyword>
<evidence type="ECO:0000256" key="1">
    <source>
        <dbReference type="SAM" id="Phobius"/>
    </source>
</evidence>
<dbReference type="Proteomes" id="UP000034889">
    <property type="component" value="Unassembled WGS sequence"/>
</dbReference>
<sequence length="249" mass="28203">MALSWVFKKQLKIFIFLAVILFAIVGGVIYYFRPAPSCFDNKLNQNEERIDCGGECEACVIDPKNLIVSWARPFEVTPGIYDAAALIENPNLYYGSQEIEYTFLLYSDNVLIASKDGKTFLNPREKFMIFESGILTKERFATRATIEIKEVKWKKFDKERANILVSSKTFDNAPNGLVKVVLRNQTLFSIKNVFVAVILNDSAGNAIGVSTSKINEISAEMTKDVYFTWRSPIQLASSTEVYLRTNLTE</sequence>